<feature type="transmembrane region" description="Helical" evidence="1">
    <location>
        <begin position="149"/>
        <end position="173"/>
    </location>
</feature>
<dbReference type="SUPFAM" id="SSF103473">
    <property type="entry name" value="MFS general substrate transporter"/>
    <property type="match status" value="1"/>
</dbReference>
<dbReference type="GO" id="GO:0022857">
    <property type="term" value="F:transmembrane transporter activity"/>
    <property type="evidence" value="ECO:0007669"/>
    <property type="project" value="InterPro"/>
</dbReference>
<dbReference type="InterPro" id="IPR011701">
    <property type="entry name" value="MFS"/>
</dbReference>
<keyword evidence="1" id="KW-0472">Membrane</keyword>
<feature type="transmembrane region" description="Helical" evidence="1">
    <location>
        <begin position="81"/>
        <end position="100"/>
    </location>
</feature>
<keyword evidence="1" id="KW-0812">Transmembrane</keyword>
<accession>A0A7W7GV14</accession>
<feature type="transmembrane region" description="Helical" evidence="1">
    <location>
        <begin position="314"/>
        <end position="336"/>
    </location>
</feature>
<dbReference type="Proteomes" id="UP000546162">
    <property type="component" value="Unassembled WGS sequence"/>
</dbReference>
<feature type="transmembrane region" description="Helical" evidence="1">
    <location>
        <begin position="106"/>
        <end position="128"/>
    </location>
</feature>
<protein>
    <submittedName>
        <fullName evidence="2">MFS family permease</fullName>
    </submittedName>
</protein>
<name>A0A7W7GV14_9ACTN</name>
<sequence>MTALRQYLGVWQLPGGRTLLVVGILARLGIGMTPLGLLLLVEQATGRYASAGLAGGVYALAGAALSPIAGRLADRIGPARILHATAVLHPLALGGLLLASRGGEDALTWIFVASAAAGATYPPLTAAIRRAWNDMTAPGSGRQGLRGAALAAETSLFELVFVLGPMLVSALLVLTTEPATALVTAALATLVGTTWIARLPVMRHRGAQHAEHAAKGLGPLRAGGFPALLLCVGALGVAFGAAGVIVPAYAEQHGGGEALGGVLLGVWGVGSAIGGIWFGTRRPAMALPRQFAWLLGAVGLSFLVLAFMPGPLHLGIALVLGGATIAPALTVENSLVGRLAPAGMLNEAYTWMVTVSVSGSAAGGALAGVIVDQPGGLPWSFVFAAAVLLLAAAVAAVPEGSMTRADRHAAERLSSAMAAEAA</sequence>
<gene>
    <name evidence="2" type="ORF">BJY16_002263</name>
</gene>
<proteinExistence type="predicted"/>
<evidence type="ECO:0000313" key="2">
    <source>
        <dbReference type="EMBL" id="MBB4738804.1"/>
    </source>
</evidence>
<evidence type="ECO:0000256" key="1">
    <source>
        <dbReference type="SAM" id="Phobius"/>
    </source>
</evidence>
<keyword evidence="1" id="KW-1133">Transmembrane helix</keyword>
<keyword evidence="3" id="KW-1185">Reference proteome</keyword>
<dbReference type="RefSeq" id="WP_185039424.1">
    <property type="nucleotide sequence ID" value="NZ_BAABFG010000005.1"/>
</dbReference>
<feature type="transmembrane region" description="Helical" evidence="1">
    <location>
        <begin position="258"/>
        <end position="279"/>
    </location>
</feature>
<dbReference type="PANTHER" id="PTHR23542:SF1">
    <property type="entry name" value="MAJOR FACILITATOR SUPERFAMILY (MFS) PROFILE DOMAIN-CONTAINING PROTEIN"/>
    <property type="match status" value="1"/>
</dbReference>
<organism evidence="2 3">
    <name type="scientific">Actinoplanes octamycinicus</name>
    <dbReference type="NCBI Taxonomy" id="135948"/>
    <lineage>
        <taxon>Bacteria</taxon>
        <taxon>Bacillati</taxon>
        <taxon>Actinomycetota</taxon>
        <taxon>Actinomycetes</taxon>
        <taxon>Micromonosporales</taxon>
        <taxon>Micromonosporaceae</taxon>
        <taxon>Actinoplanes</taxon>
    </lineage>
</organism>
<feature type="transmembrane region" description="Helical" evidence="1">
    <location>
        <begin position="377"/>
        <end position="397"/>
    </location>
</feature>
<feature type="transmembrane region" description="Helical" evidence="1">
    <location>
        <begin position="222"/>
        <end position="246"/>
    </location>
</feature>
<dbReference type="Pfam" id="PF07690">
    <property type="entry name" value="MFS_1"/>
    <property type="match status" value="1"/>
</dbReference>
<feature type="transmembrane region" description="Helical" evidence="1">
    <location>
        <begin position="20"/>
        <end position="41"/>
    </location>
</feature>
<dbReference type="EMBL" id="JACHNB010000001">
    <property type="protein sequence ID" value="MBB4738804.1"/>
    <property type="molecule type" value="Genomic_DNA"/>
</dbReference>
<feature type="transmembrane region" description="Helical" evidence="1">
    <location>
        <begin position="291"/>
        <end position="308"/>
    </location>
</feature>
<dbReference type="AlphaFoldDB" id="A0A7W7GV14"/>
<reference evidence="2 3" key="1">
    <citation type="submission" date="2020-08" db="EMBL/GenBank/DDBJ databases">
        <title>Sequencing the genomes of 1000 actinobacteria strains.</title>
        <authorList>
            <person name="Klenk H.-P."/>
        </authorList>
    </citation>
    <scope>NUCLEOTIDE SEQUENCE [LARGE SCALE GENOMIC DNA]</scope>
    <source>
        <strain evidence="2 3">DSM 45809</strain>
    </source>
</reference>
<evidence type="ECO:0000313" key="3">
    <source>
        <dbReference type="Proteomes" id="UP000546162"/>
    </source>
</evidence>
<dbReference type="InterPro" id="IPR036259">
    <property type="entry name" value="MFS_trans_sf"/>
</dbReference>
<comment type="caution">
    <text evidence="2">The sequence shown here is derived from an EMBL/GenBank/DDBJ whole genome shotgun (WGS) entry which is preliminary data.</text>
</comment>
<feature type="transmembrane region" description="Helical" evidence="1">
    <location>
        <begin position="47"/>
        <end position="69"/>
    </location>
</feature>
<dbReference type="Gene3D" id="1.20.1250.20">
    <property type="entry name" value="MFS general substrate transporter like domains"/>
    <property type="match status" value="2"/>
</dbReference>
<dbReference type="PANTHER" id="PTHR23542">
    <property type="match status" value="1"/>
</dbReference>
<feature type="transmembrane region" description="Helical" evidence="1">
    <location>
        <begin position="179"/>
        <end position="201"/>
    </location>
</feature>
<feature type="transmembrane region" description="Helical" evidence="1">
    <location>
        <begin position="348"/>
        <end position="371"/>
    </location>
</feature>